<comment type="catalytic activity">
    <reaction evidence="45">
        <text>1,3-di-(9Z-octadecenoyl)-glycerol + H2O = 1-(9Z-octadecenoyl)-glycerol + (9Z)-octadecenoate + H(+)</text>
        <dbReference type="Rhea" id="RHEA:39939"/>
        <dbReference type="ChEBI" id="CHEBI:15377"/>
        <dbReference type="ChEBI" id="CHEBI:15378"/>
        <dbReference type="ChEBI" id="CHEBI:30823"/>
        <dbReference type="ChEBI" id="CHEBI:75342"/>
        <dbReference type="ChEBI" id="CHEBI:75735"/>
    </reaction>
    <physiologicalReaction direction="left-to-right" evidence="45">
        <dbReference type="Rhea" id="RHEA:39940"/>
    </physiologicalReaction>
</comment>
<comment type="caution">
    <text evidence="48">The sequence shown here is derived from an EMBL/GenBank/DDBJ whole genome shotgun (WGS) entry which is preliminary data.</text>
</comment>
<name>A0AAV7AME7_ENGPU</name>
<evidence type="ECO:0000256" key="40">
    <source>
        <dbReference type="ARBA" id="ARBA00048699"/>
    </source>
</evidence>
<evidence type="ECO:0000256" key="33">
    <source>
        <dbReference type="ARBA" id="ARBA00048227"/>
    </source>
</evidence>
<keyword evidence="15" id="KW-0325">Glycoprotein</keyword>
<comment type="catalytic activity">
    <reaction evidence="18">
        <text>1-hexadecanoyl-2-(9Z,12Z-octadecadienoyl)-sn-glycero-3-phosphocholine + H2O = (9Z,12Z)-octadecadienoate + 1-hexadecanoyl-sn-glycero-3-phosphocholine + H(+)</text>
        <dbReference type="Rhea" id="RHEA:40811"/>
        <dbReference type="ChEBI" id="CHEBI:15377"/>
        <dbReference type="ChEBI" id="CHEBI:15378"/>
        <dbReference type="ChEBI" id="CHEBI:30245"/>
        <dbReference type="ChEBI" id="CHEBI:72998"/>
        <dbReference type="ChEBI" id="CHEBI:73002"/>
    </reaction>
    <physiologicalReaction direction="left-to-right" evidence="18">
        <dbReference type="Rhea" id="RHEA:40812"/>
    </physiologicalReaction>
</comment>
<comment type="catalytic activity">
    <reaction evidence="25">
        <text>1-hexadecanoyl-2-(9Z)-octadecenoyl-3-octadecanoyl-sn-glycerol + H2O = 2-(9Z-octadecenoyl)-3-octadecanoyl-sn-glycerol + hexadecanoate + H(+)</text>
        <dbReference type="Rhea" id="RHEA:41107"/>
        <dbReference type="ChEBI" id="CHEBI:7896"/>
        <dbReference type="ChEBI" id="CHEBI:15377"/>
        <dbReference type="ChEBI" id="CHEBI:15378"/>
        <dbReference type="ChEBI" id="CHEBI:75558"/>
        <dbReference type="ChEBI" id="CHEBI:77623"/>
    </reaction>
    <physiologicalReaction direction="left-to-right" evidence="25">
        <dbReference type="Rhea" id="RHEA:41108"/>
    </physiologicalReaction>
</comment>
<dbReference type="EC" id="3.1.1.3" evidence="5"/>
<evidence type="ECO:0000256" key="32">
    <source>
        <dbReference type="ARBA" id="ARBA00048058"/>
    </source>
</evidence>
<evidence type="ECO:0000256" key="7">
    <source>
        <dbReference type="ARBA" id="ARBA00022475"/>
    </source>
</evidence>
<evidence type="ECO:0000256" key="41">
    <source>
        <dbReference type="ARBA" id="ARBA00048869"/>
    </source>
</evidence>
<comment type="catalytic activity">
    <reaction evidence="37">
        <text>a 1-acyl-sn-glycero-3-phosphocholine + H2O = sn-glycerol 3-phosphocholine + a fatty acid + H(+)</text>
        <dbReference type="Rhea" id="RHEA:15177"/>
        <dbReference type="ChEBI" id="CHEBI:15377"/>
        <dbReference type="ChEBI" id="CHEBI:15378"/>
        <dbReference type="ChEBI" id="CHEBI:16870"/>
        <dbReference type="ChEBI" id="CHEBI:28868"/>
        <dbReference type="ChEBI" id="CHEBI:58168"/>
        <dbReference type="EC" id="3.1.1.5"/>
    </reaction>
    <physiologicalReaction direction="left-to-right" evidence="37">
        <dbReference type="Rhea" id="RHEA:15178"/>
    </physiologicalReaction>
</comment>
<dbReference type="GO" id="GO:0004623">
    <property type="term" value="F:phospholipase A2 activity"/>
    <property type="evidence" value="ECO:0007669"/>
    <property type="project" value="UniProtKB-EC"/>
</dbReference>
<keyword evidence="12" id="KW-1133">Transmembrane helix</keyword>
<protein>
    <recommendedName>
        <fullName evidence="6">Phospholipase B1, membrane-associated</fullName>
        <ecNumber evidence="5">3.1.1.3</ecNumber>
        <ecNumber evidence="4">3.1.1.4</ecNumber>
        <ecNumber evidence="3">3.1.1.5</ecNumber>
    </recommendedName>
    <alternativeName>
        <fullName evidence="20">Lysophospholipase</fullName>
    </alternativeName>
    <alternativeName>
        <fullName evidence="21">Phospholipase A2</fullName>
    </alternativeName>
    <alternativeName>
        <fullName evidence="23">Phospholipase B/lipase</fullName>
    </alternativeName>
    <alternativeName>
        <fullName evidence="22">Triacylglycerol lipase</fullName>
    </alternativeName>
</protein>
<gene>
    <name evidence="48" type="ORF">GDO81_015541</name>
</gene>
<keyword evidence="9 47" id="KW-0732">Signal</keyword>
<comment type="catalytic activity">
    <reaction evidence="27">
        <text>1-(9Z-octadecenoyl)-glycerol + H2O = glycerol + (9Z)-octadecenoate + H(+)</text>
        <dbReference type="Rhea" id="RHEA:38487"/>
        <dbReference type="ChEBI" id="CHEBI:15377"/>
        <dbReference type="ChEBI" id="CHEBI:15378"/>
        <dbReference type="ChEBI" id="CHEBI:17754"/>
        <dbReference type="ChEBI" id="CHEBI:30823"/>
        <dbReference type="ChEBI" id="CHEBI:75342"/>
    </reaction>
    <physiologicalReaction direction="left-to-right" evidence="27">
        <dbReference type="Rhea" id="RHEA:38488"/>
    </physiologicalReaction>
</comment>
<comment type="catalytic activity">
    <reaction evidence="35">
        <text>1-octadecanoyl-2-(9Z,12Z)-octadecadienoyl-sn-glycerol + H2O = 1-octadecanoyl-sn-glycerol + (9Z,12Z)-octadecadienoate + H(+)</text>
        <dbReference type="Rhea" id="RHEA:40927"/>
        <dbReference type="ChEBI" id="CHEBI:15377"/>
        <dbReference type="ChEBI" id="CHEBI:15378"/>
        <dbReference type="ChEBI" id="CHEBI:30245"/>
        <dbReference type="ChEBI" id="CHEBI:75550"/>
        <dbReference type="ChEBI" id="CHEBI:77097"/>
    </reaction>
    <physiologicalReaction direction="left-to-right" evidence="35">
        <dbReference type="Rhea" id="RHEA:40928"/>
    </physiologicalReaction>
</comment>
<keyword evidence="11" id="KW-0378">Hydrolase</keyword>
<evidence type="ECO:0000256" key="30">
    <source>
        <dbReference type="ARBA" id="ARBA00048015"/>
    </source>
</evidence>
<evidence type="ECO:0000256" key="34">
    <source>
        <dbReference type="ARBA" id="ARBA00048362"/>
    </source>
</evidence>
<dbReference type="InterPro" id="IPR001087">
    <property type="entry name" value="GDSL"/>
</dbReference>
<comment type="catalytic activity">
    <reaction evidence="19">
        <text>a 1,2-diacyl-sn-glycero-3-phosphocholine + H2O = a 1-acyl-sn-glycero-3-phosphocholine + a fatty acid + H(+)</text>
        <dbReference type="Rhea" id="RHEA:15801"/>
        <dbReference type="ChEBI" id="CHEBI:15377"/>
        <dbReference type="ChEBI" id="CHEBI:15378"/>
        <dbReference type="ChEBI" id="CHEBI:28868"/>
        <dbReference type="ChEBI" id="CHEBI:57643"/>
        <dbReference type="ChEBI" id="CHEBI:58168"/>
        <dbReference type="EC" id="3.1.1.4"/>
    </reaction>
    <physiologicalReaction direction="left-to-right" evidence="19">
        <dbReference type="Rhea" id="RHEA:15802"/>
    </physiologicalReaction>
</comment>
<evidence type="ECO:0000256" key="13">
    <source>
        <dbReference type="ARBA" id="ARBA00023098"/>
    </source>
</evidence>
<dbReference type="SUPFAM" id="SSF52266">
    <property type="entry name" value="SGNH hydrolase"/>
    <property type="match status" value="1"/>
</dbReference>
<evidence type="ECO:0000256" key="4">
    <source>
        <dbReference type="ARBA" id="ARBA00013278"/>
    </source>
</evidence>
<evidence type="ECO:0000256" key="3">
    <source>
        <dbReference type="ARBA" id="ARBA00013274"/>
    </source>
</evidence>
<reference evidence="48" key="1">
    <citation type="thesis" date="2020" institute="ProQuest LLC" country="789 East Eisenhower Parkway, Ann Arbor, MI, USA">
        <title>Comparative Genomics and Chromosome Evolution.</title>
        <authorList>
            <person name="Mudd A.B."/>
        </authorList>
    </citation>
    <scope>NUCLEOTIDE SEQUENCE</scope>
    <source>
        <strain evidence="48">237g6f4</strain>
        <tissue evidence="48">Blood</tissue>
    </source>
</reference>
<comment type="similarity">
    <text evidence="2">Belongs to the 'GDSL' lipolytic enzyme family. Phospholipase B1 subfamily.</text>
</comment>
<evidence type="ECO:0000256" key="27">
    <source>
        <dbReference type="ARBA" id="ARBA00047438"/>
    </source>
</evidence>
<accession>A0AAV7AME7</accession>
<comment type="catalytic activity">
    <reaction evidence="34">
        <text>1-hexadecanoyl-2-(9Z,12Z-octadecadienoyl)-sn-glycero-3-phosphocholine + H2O = 2-(9Z,12Z-octadecadienoyl)-sn-glycero-3-phosphocholine + hexadecanoate + H(+)</text>
        <dbReference type="Rhea" id="RHEA:40971"/>
        <dbReference type="ChEBI" id="CHEBI:7896"/>
        <dbReference type="ChEBI" id="CHEBI:15377"/>
        <dbReference type="ChEBI" id="CHEBI:15378"/>
        <dbReference type="ChEBI" id="CHEBI:73002"/>
        <dbReference type="ChEBI" id="CHEBI:76084"/>
    </reaction>
    <physiologicalReaction direction="left-to-right" evidence="34">
        <dbReference type="Rhea" id="RHEA:40972"/>
    </physiologicalReaction>
</comment>
<proteinExistence type="inferred from homology"/>
<evidence type="ECO:0000256" key="20">
    <source>
        <dbReference type="ARBA" id="ARBA00029723"/>
    </source>
</evidence>
<evidence type="ECO:0000256" key="31">
    <source>
        <dbReference type="ARBA" id="ARBA00048049"/>
    </source>
</evidence>
<dbReference type="InterPro" id="IPR036514">
    <property type="entry name" value="SGNH_hydro_sf"/>
</dbReference>
<comment type="catalytic activity">
    <reaction evidence="40">
        <text>1-hexadecanoyl-2-(9Z-octadecenoyl)-sn-glycero-3-phosphocholine + H2O = 1-hexadecanoyl-sn-glycero-3-phosphocholine + (9Z)-octadecenoate + H(+)</text>
        <dbReference type="Rhea" id="RHEA:38779"/>
        <dbReference type="ChEBI" id="CHEBI:15377"/>
        <dbReference type="ChEBI" id="CHEBI:15378"/>
        <dbReference type="ChEBI" id="CHEBI:30823"/>
        <dbReference type="ChEBI" id="CHEBI:72998"/>
        <dbReference type="ChEBI" id="CHEBI:73001"/>
    </reaction>
    <physiologicalReaction direction="left-to-right" evidence="40">
        <dbReference type="Rhea" id="RHEA:38780"/>
    </physiologicalReaction>
</comment>
<evidence type="ECO:0000256" key="17">
    <source>
        <dbReference type="ARBA" id="ARBA00023369"/>
    </source>
</evidence>
<dbReference type="CDD" id="cd01824">
    <property type="entry name" value="Phospholipase_B_like"/>
    <property type="match status" value="1"/>
</dbReference>
<comment type="catalytic activity">
    <reaction evidence="31">
        <text>a 1-O-alkyl-2-acyl-sn-glycero-3-phosphocholine + H2O = a 1-O-alkyl-sn-glycero-3-phosphocholine + a fatty acid + H(+)</text>
        <dbReference type="Rhea" id="RHEA:36231"/>
        <dbReference type="ChEBI" id="CHEBI:15377"/>
        <dbReference type="ChEBI" id="CHEBI:15378"/>
        <dbReference type="ChEBI" id="CHEBI:28868"/>
        <dbReference type="ChEBI" id="CHEBI:30909"/>
        <dbReference type="ChEBI" id="CHEBI:36702"/>
        <dbReference type="EC" id="3.1.1.4"/>
    </reaction>
    <physiologicalReaction direction="left-to-right" evidence="31">
        <dbReference type="Rhea" id="RHEA:36232"/>
    </physiologicalReaction>
</comment>
<evidence type="ECO:0000313" key="49">
    <source>
        <dbReference type="Proteomes" id="UP000824782"/>
    </source>
</evidence>
<comment type="catalytic activity">
    <reaction evidence="44">
        <text>1,2-dihexadecanoyl-sn-glycero-3-phosphocholine + 2 H2O = sn-glycerol 3-phosphocholine + 2 hexadecanoate + 2 H(+)</text>
        <dbReference type="Rhea" id="RHEA:40975"/>
        <dbReference type="ChEBI" id="CHEBI:7896"/>
        <dbReference type="ChEBI" id="CHEBI:15377"/>
        <dbReference type="ChEBI" id="CHEBI:15378"/>
        <dbReference type="ChEBI" id="CHEBI:16870"/>
        <dbReference type="ChEBI" id="CHEBI:72999"/>
    </reaction>
    <physiologicalReaction direction="left-to-right" evidence="44">
        <dbReference type="Rhea" id="RHEA:40976"/>
    </physiologicalReaction>
</comment>
<comment type="catalytic activity">
    <reaction evidence="29">
        <text>2,3-di-(9Z)-octadecenoyl-sn-glycerol + H2O = 3-(9Z-octadecenoyl)-sn-glycerol + (9Z)-octadecenoate + H(+)</text>
        <dbReference type="Rhea" id="RHEA:42604"/>
        <dbReference type="ChEBI" id="CHEBI:15377"/>
        <dbReference type="ChEBI" id="CHEBI:15378"/>
        <dbReference type="ChEBI" id="CHEBI:30823"/>
        <dbReference type="ChEBI" id="CHEBI:75824"/>
        <dbReference type="ChEBI" id="CHEBI:75938"/>
    </reaction>
    <physiologicalReaction direction="left-to-right" evidence="29">
        <dbReference type="Rhea" id="RHEA:42605"/>
    </physiologicalReaction>
</comment>
<evidence type="ECO:0000256" key="8">
    <source>
        <dbReference type="ARBA" id="ARBA00022692"/>
    </source>
</evidence>
<dbReference type="Pfam" id="PF00657">
    <property type="entry name" value="Lipase_GDSL"/>
    <property type="match status" value="1"/>
</dbReference>
<dbReference type="GO" id="GO:0006644">
    <property type="term" value="P:phospholipid metabolic process"/>
    <property type="evidence" value="ECO:0007669"/>
    <property type="project" value="TreeGrafter"/>
</dbReference>
<keyword evidence="16" id="KW-1208">Phospholipid metabolism</keyword>
<comment type="subcellular location">
    <subcellularLocation>
        <location evidence="1">Apical cell membrane</location>
        <topology evidence="1">Single-pass type I membrane protein</topology>
    </subcellularLocation>
</comment>
<comment type="function">
    <text evidence="24">Calcium-independent membrane-associated phospholipase that catalyzes complete diacylation of phospholipids by hydrolyzing both sn-1 and sn-2 fatty acyl chains attached to the glycerol backbone (phospholipase B activity). Has dual phospholipase and lysophospholipase activities toward diacylphospholipids. Preferentially cleaves sn-2 ester bonds over sn-1 bonds. Acts as a lipase toward glycerolipid substrates. Hydrolyzes fatty acyl chains of diacylglycerols with preference for the sn-2 position and of triacylglycerols with not positional selectivity. May also hydrolyze long chain retinyl esters such as retinyl palmitate. May contribute to digestion of dietary phospholipids, glycerolipids and retinoids, facilitating lipid absorption at the brush border.</text>
</comment>
<organism evidence="48 49">
    <name type="scientific">Engystomops pustulosus</name>
    <name type="common">Tungara frog</name>
    <name type="synonym">Physalaemus pustulosus</name>
    <dbReference type="NCBI Taxonomy" id="76066"/>
    <lineage>
        <taxon>Eukaryota</taxon>
        <taxon>Metazoa</taxon>
        <taxon>Chordata</taxon>
        <taxon>Craniata</taxon>
        <taxon>Vertebrata</taxon>
        <taxon>Euteleostomi</taxon>
        <taxon>Amphibia</taxon>
        <taxon>Batrachia</taxon>
        <taxon>Anura</taxon>
        <taxon>Neobatrachia</taxon>
        <taxon>Hyloidea</taxon>
        <taxon>Leptodactylidae</taxon>
        <taxon>Leiuperinae</taxon>
        <taxon>Engystomops</taxon>
    </lineage>
</organism>
<evidence type="ECO:0000256" key="21">
    <source>
        <dbReference type="ARBA" id="ARBA00031182"/>
    </source>
</evidence>
<comment type="catalytic activity">
    <reaction evidence="33">
        <text>1,2-dihexadecanoyl-sn-glycero-3-phosphocholine + H2O = 1-hexadecanoyl-sn-glycero-3-phosphocholine + hexadecanoate + H(+)</text>
        <dbReference type="Rhea" id="RHEA:41223"/>
        <dbReference type="ChEBI" id="CHEBI:7896"/>
        <dbReference type="ChEBI" id="CHEBI:15377"/>
        <dbReference type="ChEBI" id="CHEBI:15378"/>
        <dbReference type="ChEBI" id="CHEBI:72998"/>
        <dbReference type="ChEBI" id="CHEBI:72999"/>
    </reaction>
    <physiologicalReaction direction="left-to-right" evidence="33">
        <dbReference type="Rhea" id="RHEA:41224"/>
    </physiologicalReaction>
</comment>
<evidence type="ECO:0000256" key="46">
    <source>
        <dbReference type="ARBA" id="ARBA00049461"/>
    </source>
</evidence>
<evidence type="ECO:0000256" key="42">
    <source>
        <dbReference type="ARBA" id="ARBA00048872"/>
    </source>
</evidence>
<evidence type="ECO:0000256" key="24">
    <source>
        <dbReference type="ARBA" id="ARBA00045916"/>
    </source>
</evidence>
<comment type="catalytic activity">
    <reaction evidence="36">
        <text>1,2,3-tri-(9Z-octadecenoyl)-glycerol + H2O = di-(9Z)-octadecenoylglycerol + (9Z)-octadecenoate + H(+)</text>
        <dbReference type="Rhea" id="RHEA:38575"/>
        <dbReference type="ChEBI" id="CHEBI:15377"/>
        <dbReference type="ChEBI" id="CHEBI:15378"/>
        <dbReference type="ChEBI" id="CHEBI:30823"/>
        <dbReference type="ChEBI" id="CHEBI:53753"/>
        <dbReference type="ChEBI" id="CHEBI:75945"/>
    </reaction>
    <physiologicalReaction direction="left-to-right" evidence="36">
        <dbReference type="Rhea" id="RHEA:38576"/>
    </physiologicalReaction>
</comment>
<evidence type="ECO:0000256" key="11">
    <source>
        <dbReference type="ARBA" id="ARBA00022801"/>
    </source>
</evidence>
<sequence>MVAAQVTVIACCLYLQQVCGLDWMGSYMDGMKEQISTFGLQQFPEKSTGWGHKNRGFDCSNISPSPENPTTVDRVRPGDVKIVAALGDSLTTGIGANASNVLQIPIEYRQLSWSIGGYGNLSDIITLPNILKIFNPHVVGFGKRSTLSYKPASLEDAGLNLAVTGANSFQFPEQARHLIDTLKSLPGISFQDDWKVITIFIGSNDLCDYCKNKTLFSADSFIHYMTESLDMLQEELPRSIVNVVQLLHLDRLRQVNDQSMGCILQRIFCSCVVQPKENSTELLEIIEVNQQFQERLEHLIKVSGRYDGKKDFAVVLQPFLKHIEPATDQDGFIDYSFFTPDCFHLTVKGHEQMAKALWNNMFQPEGNKSYLKTFSEEVKLLCPSETHPYIYTRKMVSAKAASSSSTISTLIITLLCISLVSS</sequence>
<dbReference type="GO" id="GO:0004622">
    <property type="term" value="F:phosphatidylcholine lysophospholipase activity"/>
    <property type="evidence" value="ECO:0007669"/>
    <property type="project" value="UniProtKB-EC"/>
</dbReference>
<evidence type="ECO:0000256" key="35">
    <source>
        <dbReference type="ARBA" id="ARBA00048374"/>
    </source>
</evidence>
<comment type="catalytic activity">
    <reaction evidence="17">
        <text>a triacylglycerol + H2O = a diacylglycerol + a fatty acid + H(+)</text>
        <dbReference type="Rhea" id="RHEA:12044"/>
        <dbReference type="ChEBI" id="CHEBI:15377"/>
        <dbReference type="ChEBI" id="CHEBI:15378"/>
        <dbReference type="ChEBI" id="CHEBI:17855"/>
        <dbReference type="ChEBI" id="CHEBI:18035"/>
        <dbReference type="ChEBI" id="CHEBI:28868"/>
        <dbReference type="EC" id="3.1.1.3"/>
    </reaction>
    <physiologicalReaction direction="left-to-right" evidence="17">
        <dbReference type="Rhea" id="RHEA:12045"/>
    </physiologicalReaction>
</comment>
<comment type="catalytic activity">
    <reaction evidence="41">
        <text>1,3-dihexadecanoyl-2-(9Z-octadecenoyl)glycerol + H2O = 1,3-dihexadecanoylglycerol + (9Z)-octadecenoate + H(+)</text>
        <dbReference type="Rhea" id="RHEA:40983"/>
        <dbReference type="ChEBI" id="CHEBI:15377"/>
        <dbReference type="ChEBI" id="CHEBI:15378"/>
        <dbReference type="ChEBI" id="CHEBI:30823"/>
        <dbReference type="ChEBI" id="CHEBI:75688"/>
        <dbReference type="ChEBI" id="CHEBI:77619"/>
    </reaction>
    <physiologicalReaction direction="left-to-right" evidence="41">
        <dbReference type="Rhea" id="RHEA:40984"/>
    </physiologicalReaction>
</comment>
<evidence type="ECO:0000256" key="16">
    <source>
        <dbReference type="ARBA" id="ARBA00023264"/>
    </source>
</evidence>
<evidence type="ECO:0000256" key="18">
    <source>
        <dbReference type="ARBA" id="ARBA00023408"/>
    </source>
</evidence>
<comment type="catalytic activity">
    <reaction evidence="39">
        <text>1-hexadecanoyl-sn-glycero-3-phosphocholine + H2O = sn-glycerol 3-phosphocholine + hexadecanoate + H(+)</text>
        <dbReference type="Rhea" id="RHEA:40435"/>
        <dbReference type="ChEBI" id="CHEBI:7896"/>
        <dbReference type="ChEBI" id="CHEBI:15377"/>
        <dbReference type="ChEBI" id="CHEBI:15378"/>
        <dbReference type="ChEBI" id="CHEBI:16870"/>
        <dbReference type="ChEBI" id="CHEBI:72998"/>
    </reaction>
    <physiologicalReaction direction="left-to-right" evidence="39">
        <dbReference type="Rhea" id="RHEA:40436"/>
    </physiologicalReaction>
</comment>
<dbReference type="GO" id="GO:0050253">
    <property type="term" value="F:retinyl-palmitate esterase activity"/>
    <property type="evidence" value="ECO:0007669"/>
    <property type="project" value="TreeGrafter"/>
</dbReference>
<evidence type="ECO:0000256" key="39">
    <source>
        <dbReference type="ARBA" id="ARBA00048656"/>
    </source>
</evidence>
<evidence type="ECO:0000256" key="36">
    <source>
        <dbReference type="ARBA" id="ARBA00048386"/>
    </source>
</evidence>
<evidence type="ECO:0000256" key="29">
    <source>
        <dbReference type="ARBA" id="ARBA00048011"/>
    </source>
</evidence>
<dbReference type="EC" id="3.1.1.5" evidence="3"/>
<evidence type="ECO:0000256" key="28">
    <source>
        <dbReference type="ARBA" id="ARBA00047459"/>
    </source>
</evidence>
<evidence type="ECO:0000256" key="19">
    <source>
        <dbReference type="ARBA" id="ARBA00023422"/>
    </source>
</evidence>
<keyword evidence="49" id="KW-1185">Reference proteome</keyword>
<evidence type="ECO:0000256" key="15">
    <source>
        <dbReference type="ARBA" id="ARBA00023180"/>
    </source>
</evidence>
<dbReference type="AlphaFoldDB" id="A0AAV7AME7"/>
<evidence type="ECO:0000256" key="26">
    <source>
        <dbReference type="ARBA" id="ARBA00047363"/>
    </source>
</evidence>
<keyword evidence="8" id="KW-0812">Transmembrane</keyword>
<dbReference type="EMBL" id="WNYA01000007">
    <property type="protein sequence ID" value="KAG8561955.1"/>
    <property type="molecule type" value="Genomic_DNA"/>
</dbReference>
<dbReference type="Proteomes" id="UP000824782">
    <property type="component" value="Unassembled WGS sequence"/>
</dbReference>
<evidence type="ECO:0000256" key="12">
    <source>
        <dbReference type="ARBA" id="ARBA00022989"/>
    </source>
</evidence>
<evidence type="ECO:0000256" key="6">
    <source>
        <dbReference type="ARBA" id="ARBA00015133"/>
    </source>
</evidence>
<comment type="catalytic activity">
    <reaction evidence="46">
        <text>2-(9Z-octadecenoyl)-glycerol + H2O = glycerol + (9Z)-octadecenoate + H(+)</text>
        <dbReference type="Rhea" id="RHEA:38491"/>
        <dbReference type="ChEBI" id="CHEBI:15377"/>
        <dbReference type="ChEBI" id="CHEBI:15378"/>
        <dbReference type="ChEBI" id="CHEBI:17754"/>
        <dbReference type="ChEBI" id="CHEBI:30823"/>
        <dbReference type="ChEBI" id="CHEBI:73990"/>
    </reaction>
    <physiologicalReaction direction="left-to-right" evidence="46">
        <dbReference type="Rhea" id="RHEA:38492"/>
    </physiologicalReaction>
</comment>
<evidence type="ECO:0000256" key="9">
    <source>
        <dbReference type="ARBA" id="ARBA00022729"/>
    </source>
</evidence>
<evidence type="ECO:0000256" key="14">
    <source>
        <dbReference type="ARBA" id="ARBA00023136"/>
    </source>
</evidence>
<evidence type="ECO:0000256" key="47">
    <source>
        <dbReference type="SAM" id="SignalP"/>
    </source>
</evidence>
<dbReference type="GO" id="GO:0031526">
    <property type="term" value="C:brush border membrane"/>
    <property type="evidence" value="ECO:0007669"/>
    <property type="project" value="TreeGrafter"/>
</dbReference>
<keyword evidence="7" id="KW-1003">Cell membrane</keyword>
<evidence type="ECO:0000256" key="38">
    <source>
        <dbReference type="ARBA" id="ARBA00048613"/>
    </source>
</evidence>
<evidence type="ECO:0000256" key="25">
    <source>
        <dbReference type="ARBA" id="ARBA00047324"/>
    </source>
</evidence>
<feature type="signal peptide" evidence="47">
    <location>
        <begin position="1"/>
        <end position="20"/>
    </location>
</feature>
<keyword evidence="10" id="KW-0677">Repeat</keyword>
<evidence type="ECO:0000256" key="37">
    <source>
        <dbReference type="ARBA" id="ARBA00048454"/>
    </source>
</evidence>
<evidence type="ECO:0000256" key="43">
    <source>
        <dbReference type="ARBA" id="ARBA00048939"/>
    </source>
</evidence>
<evidence type="ECO:0000256" key="23">
    <source>
        <dbReference type="ARBA" id="ARBA00033022"/>
    </source>
</evidence>
<comment type="catalytic activity">
    <reaction evidence="30">
        <text>1-hexadecanoyl-2-(9Z-octadecenoyl)-sn-glycero-3-phospho-(1'-sn-glycerol) + H2O = 1-hexadecanoyl-sn-glycero-3-phospho-(1'-sn-glycerol) + (9Z)-octadecenoate + H(+)</text>
        <dbReference type="Rhea" id="RHEA:40919"/>
        <dbReference type="ChEBI" id="CHEBI:15377"/>
        <dbReference type="ChEBI" id="CHEBI:15378"/>
        <dbReference type="ChEBI" id="CHEBI:30823"/>
        <dbReference type="ChEBI" id="CHEBI:72841"/>
        <dbReference type="ChEBI" id="CHEBI:75158"/>
    </reaction>
    <physiologicalReaction direction="left-to-right" evidence="30">
        <dbReference type="Rhea" id="RHEA:40920"/>
    </physiologicalReaction>
</comment>
<feature type="chain" id="PRO_5043316637" description="Phospholipase B1, membrane-associated" evidence="47">
    <location>
        <begin position="21"/>
        <end position="422"/>
    </location>
</feature>
<comment type="catalytic activity">
    <reaction evidence="26">
        <text>1,3-dihexadecanoyl-2-(9Z-octadecenoyl)glycerol + H2O = 1-hexadecanoyl-2-(9Z-octadecenoyl)-glycerol + hexadecanoate + H(+)</text>
        <dbReference type="Rhea" id="RHEA:40979"/>
        <dbReference type="ChEBI" id="CHEBI:7896"/>
        <dbReference type="ChEBI" id="CHEBI:15377"/>
        <dbReference type="ChEBI" id="CHEBI:15378"/>
        <dbReference type="ChEBI" id="CHEBI:75585"/>
        <dbReference type="ChEBI" id="CHEBI:75688"/>
    </reaction>
    <physiologicalReaction direction="left-to-right" evidence="26">
        <dbReference type="Rhea" id="RHEA:40980"/>
    </physiologicalReaction>
</comment>
<comment type="catalytic activity">
    <reaction evidence="42">
        <text>1-O-hexadecyl-2-(9Z)-octadecenoyl-sn-glycero-3-phosphocholine + H2O = 1-O-hexadecyl-sn-glycero-3-phosphocholine + (9Z)-octadecenoate + H(+)</text>
        <dbReference type="Rhea" id="RHEA:40915"/>
        <dbReference type="ChEBI" id="CHEBI:15377"/>
        <dbReference type="ChEBI" id="CHEBI:15378"/>
        <dbReference type="ChEBI" id="CHEBI:30823"/>
        <dbReference type="ChEBI" id="CHEBI:34112"/>
        <dbReference type="ChEBI" id="CHEBI:64496"/>
    </reaction>
    <physiologicalReaction direction="left-to-right" evidence="42">
        <dbReference type="Rhea" id="RHEA:40916"/>
    </physiologicalReaction>
</comment>
<dbReference type="InterPro" id="IPR038885">
    <property type="entry name" value="PLB1"/>
</dbReference>
<evidence type="ECO:0000256" key="44">
    <source>
        <dbReference type="ARBA" id="ARBA00049363"/>
    </source>
</evidence>
<evidence type="ECO:0000256" key="22">
    <source>
        <dbReference type="ARBA" id="ARBA00031485"/>
    </source>
</evidence>
<dbReference type="GO" id="GO:0004806">
    <property type="term" value="F:triacylglycerol lipase activity"/>
    <property type="evidence" value="ECO:0007669"/>
    <property type="project" value="UniProtKB-EC"/>
</dbReference>
<comment type="catalytic activity">
    <reaction evidence="43">
        <text>1-hexadecanoyl-2-(9Z)-octadecenoyl-3-octadecanoyl-sn-glycerol + H2O = 1-hexadecanoyl-3-octadecanoyl-sn-glycerol + (9Z)-octadecenoate + H(+)</text>
        <dbReference type="Rhea" id="RHEA:41103"/>
        <dbReference type="ChEBI" id="CHEBI:15377"/>
        <dbReference type="ChEBI" id="CHEBI:15378"/>
        <dbReference type="ChEBI" id="CHEBI:30823"/>
        <dbReference type="ChEBI" id="CHEBI:77623"/>
        <dbReference type="ChEBI" id="CHEBI:77624"/>
    </reaction>
    <physiologicalReaction direction="left-to-right" evidence="43">
        <dbReference type="Rhea" id="RHEA:41104"/>
    </physiologicalReaction>
</comment>
<comment type="catalytic activity">
    <reaction evidence="38">
        <text>1-hexadecanoyl-2-(9Z-octadecenoyl)-sn-glycero-3-phosphoethanolamine + H2O = 1-hexadecanoyl-sn-glycero-3-phosphoethanolamine + (9Z)-octadecenoate + H(+)</text>
        <dbReference type="Rhea" id="RHEA:40911"/>
        <dbReference type="ChEBI" id="CHEBI:15377"/>
        <dbReference type="ChEBI" id="CHEBI:15378"/>
        <dbReference type="ChEBI" id="CHEBI:30823"/>
        <dbReference type="ChEBI" id="CHEBI:73004"/>
        <dbReference type="ChEBI" id="CHEBI:73007"/>
    </reaction>
    <physiologicalReaction direction="left-to-right" evidence="38">
        <dbReference type="Rhea" id="RHEA:40912"/>
    </physiologicalReaction>
</comment>
<dbReference type="PANTHER" id="PTHR21325:SF45">
    <property type="entry name" value="PHOSPHOLIPASE B1, MEMBRANE-ASSOCIATED"/>
    <property type="match status" value="1"/>
</dbReference>
<evidence type="ECO:0000256" key="10">
    <source>
        <dbReference type="ARBA" id="ARBA00022737"/>
    </source>
</evidence>
<evidence type="ECO:0000256" key="45">
    <source>
        <dbReference type="ARBA" id="ARBA00049372"/>
    </source>
</evidence>
<evidence type="ECO:0000256" key="1">
    <source>
        <dbReference type="ARBA" id="ARBA00004247"/>
    </source>
</evidence>
<evidence type="ECO:0000256" key="2">
    <source>
        <dbReference type="ARBA" id="ARBA00009979"/>
    </source>
</evidence>
<evidence type="ECO:0000256" key="5">
    <source>
        <dbReference type="ARBA" id="ARBA00013279"/>
    </source>
</evidence>
<comment type="catalytic activity">
    <reaction evidence="28">
        <text>1-hexadecanoyl-2-(9Z)-octadecenoyl-3-octadecanoyl-sn-glycerol + H2O = 1-hexadecanoyl-2-(9Z-octadecenoyl)-sn-glycerol + octadecanoate + H(+)</text>
        <dbReference type="Rhea" id="RHEA:41111"/>
        <dbReference type="ChEBI" id="CHEBI:15377"/>
        <dbReference type="ChEBI" id="CHEBI:15378"/>
        <dbReference type="ChEBI" id="CHEBI:25629"/>
        <dbReference type="ChEBI" id="CHEBI:75466"/>
        <dbReference type="ChEBI" id="CHEBI:77623"/>
    </reaction>
    <physiologicalReaction direction="left-to-right" evidence="28">
        <dbReference type="Rhea" id="RHEA:41112"/>
    </physiologicalReaction>
</comment>
<dbReference type="FunFam" id="3.40.50.1110:FF:000005">
    <property type="entry name" value="Phospholipase B1"/>
    <property type="match status" value="1"/>
</dbReference>
<dbReference type="InterPro" id="IPR035547">
    <property type="entry name" value="Phospholipase_B"/>
</dbReference>
<dbReference type="Gene3D" id="3.40.50.1110">
    <property type="entry name" value="SGNH hydrolase"/>
    <property type="match status" value="1"/>
</dbReference>
<evidence type="ECO:0000313" key="48">
    <source>
        <dbReference type="EMBL" id="KAG8561955.1"/>
    </source>
</evidence>
<keyword evidence="13" id="KW-0443">Lipid metabolism</keyword>
<comment type="catalytic activity">
    <reaction evidence="32">
        <text>1,2-di-(9Z-octadecenoyl)-sn-glycero-3-phosphocholine + H2O = 1-(9Z-octadecenoyl)-sn-glycero-3-phosphocholine + (9Z)-octadecenoate + H(+)</text>
        <dbReference type="Rhea" id="RHEA:40923"/>
        <dbReference type="ChEBI" id="CHEBI:15377"/>
        <dbReference type="ChEBI" id="CHEBI:15378"/>
        <dbReference type="ChEBI" id="CHEBI:28610"/>
        <dbReference type="ChEBI" id="CHEBI:30823"/>
        <dbReference type="ChEBI" id="CHEBI:74669"/>
    </reaction>
    <physiologicalReaction direction="left-to-right" evidence="32">
        <dbReference type="Rhea" id="RHEA:40924"/>
    </physiologicalReaction>
</comment>
<dbReference type="PANTHER" id="PTHR21325">
    <property type="entry name" value="PHOSPHOLIPASE B, PLB1"/>
    <property type="match status" value="1"/>
</dbReference>
<dbReference type="EC" id="3.1.1.4" evidence="4"/>
<keyword evidence="14" id="KW-0472">Membrane</keyword>